<dbReference type="PANTHER" id="PTHR30289">
    <property type="entry name" value="UNCHARACTERIZED PROTEIN YBCL-RELATED"/>
    <property type="match status" value="1"/>
</dbReference>
<evidence type="ECO:0000313" key="2">
    <source>
        <dbReference type="Proteomes" id="UP000004283"/>
    </source>
</evidence>
<dbReference type="InterPro" id="IPR005247">
    <property type="entry name" value="YbhB_YbcL/LppC-like"/>
</dbReference>
<sequence>MIMKIDVTLDNNFIPDKYAKYAPANYRTNDMPTTNFPVEISNTPAGTQSLSVSLIDYDAVPVCGFPWIHWLAANLPVTNIPENLRATKRGTFGTNSTWHDVQKLGHPANASINQSYIGPMPPDKTHNYTLTVFALDTKLDLQNGFFLNELRSKSMEHVLDITILELPARA</sequence>
<dbReference type="CDD" id="cd00865">
    <property type="entry name" value="PEBP_bact_arch"/>
    <property type="match status" value="1"/>
</dbReference>
<dbReference type="EMBL" id="ACKV01000096">
    <property type="protein sequence ID" value="EEJ41745.1"/>
    <property type="molecule type" value="Genomic_DNA"/>
</dbReference>
<gene>
    <name evidence="1" type="ORF">HMPREF0555_1649</name>
</gene>
<comment type="caution">
    <text evidence="1">The sequence shown here is derived from an EMBL/GenBank/DDBJ whole genome shotgun (WGS) entry which is preliminary data.</text>
</comment>
<name>C2KLY3_LEUMC</name>
<dbReference type="NCBIfam" id="TIGR00481">
    <property type="entry name" value="YbhB/YbcL family Raf kinase inhibitor-like protein"/>
    <property type="match status" value="1"/>
</dbReference>
<dbReference type="PANTHER" id="PTHR30289:SF1">
    <property type="entry name" value="PEBP (PHOSPHATIDYLETHANOLAMINE-BINDING PROTEIN) FAMILY PROTEIN"/>
    <property type="match status" value="1"/>
</dbReference>
<evidence type="ECO:0000313" key="1">
    <source>
        <dbReference type="EMBL" id="EEJ41745.1"/>
    </source>
</evidence>
<dbReference type="HOGENOM" id="CLU_083918_4_2_9"/>
<protein>
    <submittedName>
        <fullName evidence="1">Raf-like protein</fullName>
    </submittedName>
</protein>
<dbReference type="Pfam" id="PF01161">
    <property type="entry name" value="PBP"/>
    <property type="match status" value="1"/>
</dbReference>
<dbReference type="InterPro" id="IPR008914">
    <property type="entry name" value="PEBP"/>
</dbReference>
<dbReference type="SUPFAM" id="SSF49777">
    <property type="entry name" value="PEBP-like"/>
    <property type="match status" value="1"/>
</dbReference>
<dbReference type="Gene3D" id="3.90.280.10">
    <property type="entry name" value="PEBP-like"/>
    <property type="match status" value="1"/>
</dbReference>
<organism evidence="1 2">
    <name type="scientific">Leuconostoc mesenteroides subsp. cremoris ATCC 19254</name>
    <dbReference type="NCBI Taxonomy" id="586220"/>
    <lineage>
        <taxon>Bacteria</taxon>
        <taxon>Bacillati</taxon>
        <taxon>Bacillota</taxon>
        <taxon>Bacilli</taxon>
        <taxon>Lactobacillales</taxon>
        <taxon>Lactobacillaceae</taxon>
        <taxon>Leuconostoc</taxon>
    </lineage>
</organism>
<dbReference type="Proteomes" id="UP000004283">
    <property type="component" value="Unassembled WGS sequence"/>
</dbReference>
<dbReference type="AlphaFoldDB" id="C2KLY3"/>
<accession>C2KLY3</accession>
<dbReference type="InterPro" id="IPR036610">
    <property type="entry name" value="PEBP-like_sf"/>
</dbReference>
<proteinExistence type="predicted"/>
<reference evidence="1 2" key="1">
    <citation type="submission" date="2009-04" db="EMBL/GenBank/DDBJ databases">
        <authorList>
            <person name="Qin X."/>
            <person name="Bachman B."/>
            <person name="Battles P."/>
            <person name="Bell A."/>
            <person name="Bess C."/>
            <person name="Bickham C."/>
            <person name="Chaboub L."/>
            <person name="Chen D."/>
            <person name="Coyle M."/>
            <person name="Deiros D.R."/>
            <person name="Dinh H."/>
            <person name="Forbes L."/>
            <person name="Fowler G."/>
            <person name="Francisco L."/>
            <person name="Fu Q."/>
            <person name="Gubbala S."/>
            <person name="Hale W."/>
            <person name="Han Y."/>
            <person name="Hemphill L."/>
            <person name="Highlander S.K."/>
            <person name="Hirani K."/>
            <person name="Hogues M."/>
            <person name="Jackson L."/>
            <person name="Jakkamsetti A."/>
            <person name="Javaid M."/>
            <person name="Jiang H."/>
            <person name="Korchina V."/>
            <person name="Kovar C."/>
            <person name="Lara F."/>
            <person name="Lee S."/>
            <person name="Mata R."/>
            <person name="Mathew T."/>
            <person name="Moen C."/>
            <person name="Morales K."/>
            <person name="Munidasa M."/>
            <person name="Nazareth L."/>
            <person name="Ngo R."/>
            <person name="Nguyen L."/>
            <person name="Okwuonu G."/>
            <person name="Ongeri F."/>
            <person name="Patil S."/>
            <person name="Petrosino J."/>
            <person name="Pham C."/>
            <person name="Pham P."/>
            <person name="Pu L.-L."/>
            <person name="Puazo M."/>
            <person name="Raj R."/>
            <person name="Reid J."/>
            <person name="Rouhana J."/>
            <person name="Saada N."/>
            <person name="Shang Y."/>
            <person name="Simmons D."/>
            <person name="Thornton R."/>
            <person name="Warren J."/>
            <person name="Weissenberger G."/>
            <person name="Zhang J."/>
            <person name="Zhang L."/>
            <person name="Zhou C."/>
            <person name="Zhu D."/>
            <person name="Muzny D."/>
            <person name="Worley K."/>
            <person name="Gibbs R."/>
        </authorList>
    </citation>
    <scope>NUCLEOTIDE SEQUENCE [LARGE SCALE GENOMIC DNA]</scope>
    <source>
        <strain evidence="1 2">ATCC 19254</strain>
    </source>
</reference>